<dbReference type="AlphaFoldDB" id="A0A8B6M8A2"/>
<protein>
    <submittedName>
        <fullName evidence="1">Uncharacterized protein</fullName>
    </submittedName>
</protein>
<dbReference type="Proteomes" id="UP000485880">
    <property type="component" value="Unassembled WGS sequence"/>
</dbReference>
<reference evidence="1 2" key="1">
    <citation type="submission" date="2019-05" db="EMBL/GenBank/DDBJ databases">
        <authorList>
            <person name="Farhan Ul Haque M."/>
        </authorList>
    </citation>
    <scope>NUCLEOTIDE SEQUENCE [LARGE SCALE GENOMIC DNA]</scope>
    <source>
        <strain evidence="1">2</strain>
    </source>
</reference>
<organism evidence="1 2">
    <name type="scientific">Methylocella tundrae</name>
    <dbReference type="NCBI Taxonomy" id="227605"/>
    <lineage>
        <taxon>Bacteria</taxon>
        <taxon>Pseudomonadati</taxon>
        <taxon>Pseudomonadota</taxon>
        <taxon>Alphaproteobacteria</taxon>
        <taxon>Hyphomicrobiales</taxon>
        <taxon>Beijerinckiaceae</taxon>
        <taxon>Methylocella</taxon>
    </lineage>
</organism>
<evidence type="ECO:0000313" key="2">
    <source>
        <dbReference type="Proteomes" id="UP000485880"/>
    </source>
</evidence>
<name>A0A8B6M8A2_METTU</name>
<dbReference type="EMBL" id="CABFMQ020000092">
    <property type="protein sequence ID" value="VTZ51249.1"/>
    <property type="molecule type" value="Genomic_DNA"/>
</dbReference>
<gene>
    <name evidence="1" type="ORF">MPC4_340005</name>
</gene>
<proteinExistence type="predicted"/>
<evidence type="ECO:0000313" key="1">
    <source>
        <dbReference type="EMBL" id="VTZ51249.1"/>
    </source>
</evidence>
<comment type="caution">
    <text evidence="1">The sequence shown here is derived from an EMBL/GenBank/DDBJ whole genome shotgun (WGS) entry which is preliminary data.</text>
</comment>
<keyword evidence="2" id="KW-1185">Reference proteome</keyword>
<accession>A0A8B6M8A2</accession>
<sequence length="65" mass="7325">MEQFAPTMVRTILSVGRDLRRGFDFVTHHALIHFHGISLYRVRPTRCRNGPAFASIARLGGCPSE</sequence>